<evidence type="ECO:0000259" key="2">
    <source>
        <dbReference type="Pfam" id="PF13200"/>
    </source>
</evidence>
<feature type="transmembrane region" description="Helical" evidence="1">
    <location>
        <begin position="12"/>
        <end position="32"/>
    </location>
</feature>
<evidence type="ECO:0000313" key="3">
    <source>
        <dbReference type="EMBL" id="KKW32476.1"/>
    </source>
</evidence>
<comment type="caution">
    <text evidence="3">The sequence shown here is derived from an EMBL/GenBank/DDBJ whole genome shotgun (WGS) entry which is preliminary data.</text>
</comment>
<reference evidence="3 4" key="1">
    <citation type="journal article" date="2015" name="Nature">
        <title>rRNA introns, odd ribosomes, and small enigmatic genomes across a large radiation of phyla.</title>
        <authorList>
            <person name="Brown C.T."/>
            <person name="Hug L.A."/>
            <person name="Thomas B.C."/>
            <person name="Sharon I."/>
            <person name="Castelle C.J."/>
            <person name="Singh A."/>
            <person name="Wilkins M.J."/>
            <person name="Williams K.H."/>
            <person name="Banfield J.F."/>
        </authorList>
    </citation>
    <scope>NUCLEOTIDE SEQUENCE [LARGE SCALE GENOMIC DNA]</scope>
</reference>
<organism evidence="3 4">
    <name type="scientific">Candidatus Uhrbacteria bacterium GW2011_GWA2_53_10</name>
    <dbReference type="NCBI Taxonomy" id="1618980"/>
    <lineage>
        <taxon>Bacteria</taxon>
        <taxon>Candidatus Uhriibacteriota</taxon>
    </lineage>
</organism>
<keyword evidence="1" id="KW-1133">Transmembrane helix</keyword>
<dbReference type="AlphaFoldDB" id="A0A0G1XNF7"/>
<dbReference type="InterPro" id="IPR025275">
    <property type="entry name" value="DUF4015"/>
</dbReference>
<sequence>MTEERWQWGKRWIATWAPAFLILVAAVAVGFLREGKGLPLPLAFVEEITASTPKIGHVPLPEEVRGFYWTTQTAGSTRAEQLLGYMEQTGLNAVVIDLKNDAGGIGFAVQDPSLAPYQMNEPYVADLDALLKRLGEQGIYRIARLAVMKDSVFASAHPTIALHTRNGNLWYDKIGNLWIDPTAPALTDYALALAREAYARGFDEIQFDYIRFPSDGALGNIVYPLHDRSATTEVAAMQEVWKRLGAPLRAEGIPVSFDLFGMTFLRTDDFGIGQRLVDVFQYADFISPMVYPSHYPNGFEGYGNPALYPYEIVKRSLDEGAKLLESEAGILPEASRPKFRPWLQDFDIGAVYTAARIEAQIQAARDAGASGWMLWNARNVYEPAQYLPK</sequence>
<accession>A0A0G1XNF7</accession>
<evidence type="ECO:0000313" key="4">
    <source>
        <dbReference type="Proteomes" id="UP000034711"/>
    </source>
</evidence>
<keyword evidence="1" id="KW-0472">Membrane</keyword>
<dbReference type="InterPro" id="IPR017853">
    <property type="entry name" value="GH"/>
</dbReference>
<protein>
    <recommendedName>
        <fullName evidence="2">DUF4015 domain-containing protein</fullName>
    </recommendedName>
</protein>
<keyword evidence="1" id="KW-0812">Transmembrane</keyword>
<evidence type="ECO:0000256" key="1">
    <source>
        <dbReference type="SAM" id="Phobius"/>
    </source>
</evidence>
<dbReference type="PATRIC" id="fig|1618980.3.peg.396"/>
<dbReference type="EMBL" id="LCRI01000023">
    <property type="protein sequence ID" value="KKW32476.1"/>
    <property type="molecule type" value="Genomic_DNA"/>
</dbReference>
<dbReference type="Pfam" id="PF13200">
    <property type="entry name" value="DUF4015"/>
    <property type="match status" value="1"/>
</dbReference>
<dbReference type="SUPFAM" id="SSF51445">
    <property type="entry name" value="(Trans)glycosidases"/>
    <property type="match status" value="1"/>
</dbReference>
<name>A0A0G1XNF7_9BACT</name>
<feature type="domain" description="DUF4015" evidence="2">
    <location>
        <begin position="66"/>
        <end position="381"/>
    </location>
</feature>
<dbReference type="Proteomes" id="UP000034711">
    <property type="component" value="Unassembled WGS sequence"/>
</dbReference>
<proteinExistence type="predicted"/>
<gene>
    <name evidence="3" type="ORF">UY77_C0023G0005</name>
</gene>